<keyword evidence="2" id="KW-1133">Transmembrane helix</keyword>
<evidence type="ECO:0000313" key="3">
    <source>
        <dbReference type="EMBL" id="APU12652.1"/>
    </source>
</evidence>
<dbReference type="Proteomes" id="UP000185511">
    <property type="component" value="Chromosome"/>
</dbReference>
<dbReference type="AlphaFoldDB" id="A0AAC9PQ73"/>
<evidence type="ECO:0000313" key="4">
    <source>
        <dbReference type="Proteomes" id="UP000185511"/>
    </source>
</evidence>
<proteinExistence type="predicted"/>
<name>A0AAC9PQ73_9PSEU</name>
<dbReference type="EMBL" id="CP016076">
    <property type="protein sequence ID" value="APU12652.1"/>
    <property type="molecule type" value="Genomic_DNA"/>
</dbReference>
<keyword evidence="2" id="KW-0812">Transmembrane</keyword>
<feature type="region of interest" description="Disordered" evidence="1">
    <location>
        <begin position="103"/>
        <end position="124"/>
    </location>
</feature>
<feature type="region of interest" description="Disordered" evidence="1">
    <location>
        <begin position="1"/>
        <end position="36"/>
    </location>
</feature>
<evidence type="ECO:0000256" key="1">
    <source>
        <dbReference type="SAM" id="MobiDB-lite"/>
    </source>
</evidence>
<dbReference type="RefSeq" id="WP_075738649.1">
    <property type="nucleotide sequence ID" value="NZ_CP016076.1"/>
</dbReference>
<feature type="compositionally biased region" description="Gly residues" evidence="1">
    <location>
        <begin position="103"/>
        <end position="118"/>
    </location>
</feature>
<feature type="transmembrane region" description="Helical" evidence="2">
    <location>
        <begin position="76"/>
        <end position="93"/>
    </location>
</feature>
<protein>
    <submittedName>
        <fullName evidence="3">Uncharacterized protein</fullName>
    </submittedName>
</protein>
<keyword evidence="4" id="KW-1185">Reference proteome</keyword>
<reference evidence="4" key="1">
    <citation type="submission" date="2016-06" db="EMBL/GenBank/DDBJ databases">
        <title>Complete genome sequence of Actinoalloteichus fjordicus DSM 46855 (=ADI127-17), type strain of the new species Actinoalloteichus fjordicus.</title>
        <authorList>
            <person name="Ruckert C."/>
            <person name="Nouioui I."/>
            <person name="Willmese J."/>
            <person name="van Wezel G."/>
            <person name="Klenk H.-P."/>
            <person name="Kalinowski J."/>
            <person name="Zotchev S.B."/>
        </authorList>
    </citation>
    <scope>NUCLEOTIDE SEQUENCE [LARGE SCALE GENOMIC DNA]</scope>
    <source>
        <strain evidence="4">ADI127-7</strain>
    </source>
</reference>
<sequence length="371" mass="39576">MAELRRPDDSDEVPPRPAALPAGPTEGPDQLDAVQRREFEDFRRFQEYQRFQAAQTEEKAPEKPVPLWRRLLRRKLVRKLLMFVILVIVALLVQQCMFGGGGSASGPGGQSPGFGTGGSVRPASPRETVRTVYHYIGHHEEGDQRPCSLFTASAATQFADAHGAADCAEAVRGLAGEVTDAERYASPEFGTDAGQVDGDRKEISSCGSMTVRGGTPLGTFELTRHPDGGWQVAGYSVEEECEASAPPSEAADPTVTGRPSETIRLLHTYVLFGPAAEGCALFSAEAAAAFATAFGAADCVSAVQALGEDVEMGYRSPGFPDSANSPTGRVATISSCEMTVNGGPPLGIFELTYQDDTRSWLITDHQEEDCG</sequence>
<accession>A0AAC9PQ73</accession>
<dbReference type="KEGG" id="acad:UA74_02845"/>
<evidence type="ECO:0000256" key="2">
    <source>
        <dbReference type="SAM" id="Phobius"/>
    </source>
</evidence>
<organism evidence="3 4">
    <name type="scientific">Actinoalloteichus fjordicus</name>
    <dbReference type="NCBI Taxonomy" id="1612552"/>
    <lineage>
        <taxon>Bacteria</taxon>
        <taxon>Bacillati</taxon>
        <taxon>Actinomycetota</taxon>
        <taxon>Actinomycetes</taxon>
        <taxon>Pseudonocardiales</taxon>
        <taxon>Pseudonocardiaceae</taxon>
        <taxon>Actinoalloteichus</taxon>
    </lineage>
</organism>
<keyword evidence="2" id="KW-0472">Membrane</keyword>
<gene>
    <name evidence="3" type="ORF">UA74_02845</name>
</gene>